<dbReference type="Proteomes" id="UP001498398">
    <property type="component" value="Unassembled WGS sequence"/>
</dbReference>
<proteinExistence type="predicted"/>
<dbReference type="InterPro" id="IPR007052">
    <property type="entry name" value="CS_dom"/>
</dbReference>
<feature type="transmembrane region" description="Helical" evidence="2">
    <location>
        <begin position="483"/>
        <end position="510"/>
    </location>
</feature>
<name>A0ABR1JEI0_9AGAR</name>
<feature type="domain" description="CS" evidence="3">
    <location>
        <begin position="4"/>
        <end position="92"/>
    </location>
</feature>
<feature type="region of interest" description="Disordered" evidence="1">
    <location>
        <begin position="449"/>
        <end position="469"/>
    </location>
</feature>
<feature type="compositionally biased region" description="Low complexity" evidence="1">
    <location>
        <begin position="83"/>
        <end position="96"/>
    </location>
</feature>
<dbReference type="Gene3D" id="2.60.40.790">
    <property type="match status" value="1"/>
</dbReference>
<reference evidence="4 5" key="1">
    <citation type="submission" date="2024-01" db="EMBL/GenBank/DDBJ databases">
        <title>A draft genome for the cacao thread blight pathogen Marasmiellus scandens.</title>
        <authorList>
            <person name="Baruah I.K."/>
            <person name="Leung J."/>
            <person name="Bukari Y."/>
            <person name="Amoako-Attah I."/>
            <person name="Meinhardt L.W."/>
            <person name="Bailey B.A."/>
            <person name="Cohen S.P."/>
        </authorList>
    </citation>
    <scope>NUCLEOTIDE SEQUENCE [LARGE SCALE GENOMIC DNA]</scope>
    <source>
        <strain evidence="4 5">GH-19</strain>
    </source>
</reference>
<gene>
    <name evidence="4" type="ORF">VKT23_011400</name>
</gene>
<keyword evidence="5" id="KW-1185">Reference proteome</keyword>
<keyword evidence="2" id="KW-1133">Transmembrane helix</keyword>
<evidence type="ECO:0000313" key="4">
    <source>
        <dbReference type="EMBL" id="KAK7454647.1"/>
    </source>
</evidence>
<dbReference type="SUPFAM" id="SSF49764">
    <property type="entry name" value="HSP20-like chaperones"/>
    <property type="match status" value="1"/>
</dbReference>
<feature type="compositionally biased region" description="Low complexity" evidence="1">
    <location>
        <begin position="123"/>
        <end position="138"/>
    </location>
</feature>
<evidence type="ECO:0000256" key="1">
    <source>
        <dbReference type="SAM" id="MobiDB-lite"/>
    </source>
</evidence>
<dbReference type="EMBL" id="JBANRG010000024">
    <property type="protein sequence ID" value="KAK7454647.1"/>
    <property type="molecule type" value="Genomic_DNA"/>
</dbReference>
<keyword evidence="2" id="KW-0812">Transmembrane</keyword>
<keyword evidence="2" id="KW-0472">Membrane</keyword>
<evidence type="ECO:0000256" key="2">
    <source>
        <dbReference type="SAM" id="Phobius"/>
    </source>
</evidence>
<feature type="region of interest" description="Disordered" evidence="1">
    <location>
        <begin position="117"/>
        <end position="159"/>
    </location>
</feature>
<feature type="region of interest" description="Disordered" evidence="1">
    <location>
        <begin position="76"/>
        <end position="96"/>
    </location>
</feature>
<dbReference type="InterPro" id="IPR008978">
    <property type="entry name" value="HSP20-like_chaperone"/>
</dbReference>
<evidence type="ECO:0000313" key="5">
    <source>
        <dbReference type="Proteomes" id="UP001498398"/>
    </source>
</evidence>
<organism evidence="4 5">
    <name type="scientific">Marasmiellus scandens</name>
    <dbReference type="NCBI Taxonomy" id="2682957"/>
    <lineage>
        <taxon>Eukaryota</taxon>
        <taxon>Fungi</taxon>
        <taxon>Dikarya</taxon>
        <taxon>Basidiomycota</taxon>
        <taxon>Agaricomycotina</taxon>
        <taxon>Agaricomycetes</taxon>
        <taxon>Agaricomycetidae</taxon>
        <taxon>Agaricales</taxon>
        <taxon>Marasmiineae</taxon>
        <taxon>Omphalotaceae</taxon>
        <taxon>Marasmiellus</taxon>
    </lineage>
</organism>
<evidence type="ECO:0000259" key="3">
    <source>
        <dbReference type="PROSITE" id="PS51203"/>
    </source>
</evidence>
<sequence length="520" mass="56384">MAMFRYSEYSWHQSHDQATCLLMVPSDTTEEDMTVVIERNYLIAGVRGQPPIVKGRLYGNIDTINSVWQLEPRASRISHRTRTTSTTSTTSTQSSYAIISDPEISSSFAASLESGQVSDAEDLSSPSPALSSPSLSSADEARGFQFQPRSRSNAASRPVSPGRAAILNLRSMPPSFSSLESLGSTHDSGRLLTLHLEKETSAIWPSLMVGPVPDSLAPCIYNSIIYDASHELEHRYNMDPTSLTLTALELFDIKKDKEEAFECFLRAWHLAHSPTATMKLVTYYLPIHVSYNLSDMTSSTSSSQTQIQSPAARGTTKYYLQCIGGTSGLARLYFEAGMLYLEGTATNLVSCSHSSLSSIRMPLPLHLNDGAASGLGFGGTEAWRRDRIAAGRFFDRAKALQPDLDVPTLPPMVEVEAESGEELEMPCIELSSGGVGTRGAGIGTETETLKRRRRRNEANSKNGSGMVNRTPAAKVQEGVDGTWYMLNMIPGLVGAGTALVVVGVVGVLSFSSWSKRNQGS</sequence>
<dbReference type="Pfam" id="PF04969">
    <property type="entry name" value="CS"/>
    <property type="match status" value="1"/>
</dbReference>
<protein>
    <recommendedName>
        <fullName evidence="3">CS domain-containing protein</fullName>
    </recommendedName>
</protein>
<dbReference type="PROSITE" id="PS51203">
    <property type="entry name" value="CS"/>
    <property type="match status" value="1"/>
</dbReference>
<comment type="caution">
    <text evidence="4">The sequence shown here is derived from an EMBL/GenBank/DDBJ whole genome shotgun (WGS) entry which is preliminary data.</text>
</comment>
<accession>A0ABR1JEI0</accession>